<dbReference type="PANTHER" id="PTHR42693:SF53">
    <property type="entry name" value="ENDO-4-O-SULFATASE"/>
    <property type="match status" value="1"/>
</dbReference>
<dbReference type="Gene3D" id="3.30.1120.10">
    <property type="match status" value="1"/>
</dbReference>
<keyword evidence="3" id="KW-0378">Hydrolase</keyword>
<keyword evidence="4" id="KW-0106">Calcium</keyword>
<reference evidence="7 8" key="1">
    <citation type="submission" date="2017-05" db="EMBL/GenBank/DDBJ databases">
        <authorList>
            <person name="Varghese N."/>
            <person name="Submissions S."/>
        </authorList>
    </citation>
    <scope>NUCLEOTIDE SEQUENCE [LARGE SCALE GENOMIC DNA]</scope>
    <source>
        <strain evidence="7 8">DSM 21194</strain>
    </source>
</reference>
<organism evidence="7 8">
    <name type="scientific">Fodinibius sediminis</name>
    <dbReference type="NCBI Taxonomy" id="1214077"/>
    <lineage>
        <taxon>Bacteria</taxon>
        <taxon>Pseudomonadati</taxon>
        <taxon>Balneolota</taxon>
        <taxon>Balneolia</taxon>
        <taxon>Balneolales</taxon>
        <taxon>Balneolaceae</taxon>
        <taxon>Fodinibius</taxon>
    </lineage>
</organism>
<gene>
    <name evidence="7" type="ORF">SAMN06265218_11464</name>
</gene>
<dbReference type="InterPro" id="IPR050738">
    <property type="entry name" value="Sulfatase"/>
</dbReference>
<evidence type="ECO:0000256" key="5">
    <source>
        <dbReference type="SAM" id="MobiDB-lite"/>
    </source>
</evidence>
<dbReference type="EMBL" id="FXTH01000014">
    <property type="protein sequence ID" value="SMO81017.1"/>
    <property type="molecule type" value="Genomic_DNA"/>
</dbReference>
<dbReference type="GO" id="GO:0004065">
    <property type="term" value="F:arylsulfatase activity"/>
    <property type="evidence" value="ECO:0007669"/>
    <property type="project" value="TreeGrafter"/>
</dbReference>
<name>A0A521EAQ5_9BACT</name>
<evidence type="ECO:0000313" key="8">
    <source>
        <dbReference type="Proteomes" id="UP000317593"/>
    </source>
</evidence>
<evidence type="ECO:0000256" key="1">
    <source>
        <dbReference type="ARBA" id="ARBA00008779"/>
    </source>
</evidence>
<dbReference type="InterPro" id="IPR017850">
    <property type="entry name" value="Alkaline_phosphatase_core_sf"/>
</dbReference>
<proteinExistence type="inferred from homology"/>
<evidence type="ECO:0000259" key="6">
    <source>
        <dbReference type="Pfam" id="PF00884"/>
    </source>
</evidence>
<keyword evidence="8" id="KW-1185">Reference proteome</keyword>
<feature type="region of interest" description="Disordered" evidence="5">
    <location>
        <begin position="154"/>
        <end position="174"/>
    </location>
</feature>
<evidence type="ECO:0000313" key="7">
    <source>
        <dbReference type="EMBL" id="SMO81017.1"/>
    </source>
</evidence>
<comment type="similarity">
    <text evidence="1">Belongs to the sulfatase family.</text>
</comment>
<evidence type="ECO:0000256" key="4">
    <source>
        <dbReference type="ARBA" id="ARBA00022837"/>
    </source>
</evidence>
<accession>A0A521EAQ5</accession>
<evidence type="ECO:0000256" key="2">
    <source>
        <dbReference type="ARBA" id="ARBA00022723"/>
    </source>
</evidence>
<feature type="domain" description="Sulfatase N-terminal" evidence="6">
    <location>
        <begin position="1"/>
        <end position="360"/>
    </location>
</feature>
<protein>
    <submittedName>
        <fullName evidence="7">Arylsulfatase</fullName>
    </submittedName>
</protein>
<dbReference type="CDD" id="cd16145">
    <property type="entry name" value="ARS_like"/>
    <property type="match status" value="1"/>
</dbReference>
<dbReference type="AlphaFoldDB" id="A0A521EAQ5"/>
<dbReference type="PROSITE" id="PS00523">
    <property type="entry name" value="SULFATASE_1"/>
    <property type="match status" value="1"/>
</dbReference>
<sequence>MGAYGQQKIETPNIDALARNGMLFTQHYAGSPVCAPSRYMLMTGRHPGHAYIRNNRPRHADRRIWDFEALRENPALEGQIAIPDSTLTVGEKLQHAGYQTAAIGKWGLGGPGSSGLPNDQGFDFFYGYLGQAAAHTYYPIFLWKNKERISLDNEPVNPHTPLPDSLDPDDPKSYDRFQDQPDYSPALMLEEAIGFIERNRKQPFFLYFASPLPHVSLQAPQRWVDYYREKFGAEEPYVGDEGYTPNRYPRATYAAMISYLDEQVGALVEKLKETGQYDHTLIIFTSDNGPTYNGGTDAAFFDSAGKFNENYGWGKGFLHEGGIRVPMIASWPGVIEPGSTSDHLSAFWDIMPTLTDIAGVKRPEHTDGISFAPTLRNMPDQQQEHEYLYWEFPAYGGQQAVRMGKWKGIRKNILKEGKLDIALYNLENDPRESRDVADDYPEVTDKIGRIMQDAHTKPGHTSFGMPALGDR</sequence>
<dbReference type="InterPro" id="IPR000917">
    <property type="entry name" value="Sulfatase_N"/>
</dbReference>
<keyword evidence="2" id="KW-0479">Metal-binding</keyword>
<dbReference type="GO" id="GO:0046872">
    <property type="term" value="F:metal ion binding"/>
    <property type="evidence" value="ECO:0007669"/>
    <property type="project" value="UniProtKB-KW"/>
</dbReference>
<dbReference type="Pfam" id="PF00884">
    <property type="entry name" value="Sulfatase"/>
    <property type="match status" value="1"/>
</dbReference>
<dbReference type="Gene3D" id="3.40.720.10">
    <property type="entry name" value="Alkaline Phosphatase, subunit A"/>
    <property type="match status" value="1"/>
</dbReference>
<dbReference type="PANTHER" id="PTHR42693">
    <property type="entry name" value="ARYLSULFATASE FAMILY MEMBER"/>
    <property type="match status" value="1"/>
</dbReference>
<evidence type="ECO:0000256" key="3">
    <source>
        <dbReference type="ARBA" id="ARBA00022801"/>
    </source>
</evidence>
<dbReference type="InterPro" id="IPR024607">
    <property type="entry name" value="Sulfatase_CS"/>
</dbReference>
<dbReference type="Proteomes" id="UP000317593">
    <property type="component" value="Unassembled WGS sequence"/>
</dbReference>
<dbReference type="SUPFAM" id="SSF53649">
    <property type="entry name" value="Alkaline phosphatase-like"/>
    <property type="match status" value="1"/>
</dbReference>